<evidence type="ECO:0008006" key="3">
    <source>
        <dbReference type="Google" id="ProtNLM"/>
    </source>
</evidence>
<dbReference type="Proteomes" id="UP000075025">
    <property type="component" value="Unassembled WGS sequence"/>
</dbReference>
<dbReference type="AlphaFoldDB" id="A0A147EUB4"/>
<comment type="caution">
    <text evidence="1">The sequence shown here is derived from an EMBL/GenBank/DDBJ whole genome shotgun (WGS) entry which is preliminary data.</text>
</comment>
<proteinExistence type="predicted"/>
<sequence>MRMIDGSDRAEWTIDVGGLSRGDLIARLDACGIHRNPFAEILLADAVFDDAAHETVAVVERSVSDLGFPDGATLPDVFGAAARHGLGLCPPITAPYLRLATLDQASAPDSILSTGRAPTGSLHVASPPLRADHDYPKGFYLRVIDGVPWLRGYRCDDEYVLSPGDRLAFRVLGSGPNS</sequence>
<protein>
    <recommendedName>
        <fullName evidence="3">Helicase</fullName>
    </recommendedName>
</protein>
<dbReference type="OrthoDB" id="8246499at2"/>
<name>A0A147EUB4_MICTE</name>
<dbReference type="PATRIC" id="fig|2033.6.peg.307"/>
<organism evidence="1 2">
    <name type="scientific">Microbacterium testaceum</name>
    <name type="common">Aureobacterium testaceum</name>
    <name type="synonym">Brevibacterium testaceum</name>
    <dbReference type="NCBI Taxonomy" id="2033"/>
    <lineage>
        <taxon>Bacteria</taxon>
        <taxon>Bacillati</taxon>
        <taxon>Actinomycetota</taxon>
        <taxon>Actinomycetes</taxon>
        <taxon>Micrococcales</taxon>
        <taxon>Microbacteriaceae</taxon>
        <taxon>Microbacterium</taxon>
    </lineage>
</organism>
<dbReference type="RefSeq" id="WP_058624713.1">
    <property type="nucleotide sequence ID" value="NZ_LDRT01000111.1"/>
</dbReference>
<accession>A0A147EUB4</accession>
<reference evidence="1 2" key="1">
    <citation type="journal article" date="2016" name="Front. Microbiol.">
        <title>Genomic Resource of Rice Seed Associated Bacteria.</title>
        <authorList>
            <person name="Midha S."/>
            <person name="Bansal K."/>
            <person name="Sharma S."/>
            <person name="Kumar N."/>
            <person name="Patil P.P."/>
            <person name="Chaudhry V."/>
            <person name="Patil P.B."/>
        </authorList>
    </citation>
    <scope>NUCLEOTIDE SEQUENCE [LARGE SCALE GENOMIC DNA]</scope>
    <source>
        <strain evidence="1 2">NS220</strain>
    </source>
</reference>
<evidence type="ECO:0000313" key="1">
    <source>
        <dbReference type="EMBL" id="KTR92106.1"/>
    </source>
</evidence>
<dbReference type="EMBL" id="LDRT01000111">
    <property type="protein sequence ID" value="KTR92106.1"/>
    <property type="molecule type" value="Genomic_DNA"/>
</dbReference>
<evidence type="ECO:0000313" key="2">
    <source>
        <dbReference type="Proteomes" id="UP000075025"/>
    </source>
</evidence>
<gene>
    <name evidence="1" type="ORF">NS220_14400</name>
</gene>